<keyword evidence="6 10" id="KW-0798">TonB box</keyword>
<dbReference type="KEGG" id="seds:AAY24_09695"/>
<evidence type="ECO:0000256" key="6">
    <source>
        <dbReference type="ARBA" id="ARBA00023077"/>
    </source>
</evidence>
<dbReference type="EMBL" id="CP011412">
    <property type="protein sequence ID" value="AKH20583.1"/>
    <property type="molecule type" value="Genomic_DNA"/>
</dbReference>
<feature type="signal peptide" evidence="11">
    <location>
        <begin position="1"/>
        <end position="29"/>
    </location>
</feature>
<evidence type="ECO:0000259" key="13">
    <source>
        <dbReference type="Pfam" id="PF07715"/>
    </source>
</evidence>
<protein>
    <recommendedName>
        <fullName evidence="16">TonB-dependent receptor</fullName>
    </recommendedName>
</protein>
<dbReference type="Gene3D" id="2.170.130.10">
    <property type="entry name" value="TonB-dependent receptor, plug domain"/>
    <property type="match status" value="1"/>
</dbReference>
<dbReference type="AlphaFoldDB" id="A0A0F7K0U7"/>
<keyword evidence="11" id="KW-0732">Signal</keyword>
<dbReference type="InterPro" id="IPR037066">
    <property type="entry name" value="Plug_dom_sf"/>
</dbReference>
<dbReference type="SUPFAM" id="SSF56935">
    <property type="entry name" value="Porins"/>
    <property type="match status" value="1"/>
</dbReference>
<proteinExistence type="inferred from homology"/>
<dbReference type="Proteomes" id="UP000034410">
    <property type="component" value="Chromosome"/>
</dbReference>
<sequence length="689" mass="75328">MSQPGRQRCSLLRSSILLALLAPSGLVVADQADEVQMLDVVRVLGQAEEGFNVAVTDDMIEARQASDLEDLLGHDPSITVGGGAPVAQKIYVRGLEDTLLNVTIDGATQAGYLYHHQGRVNVEPELIKNVVVKAGAGNAADGAGALGGAIHFQLKDAADMLAPGETAGALIKGGFSSNNSAWKKHASAYGLLTEDFGVLVSGTHLKSTKDYKAGDGNRASETKQLQQDFLLKLSGNLADNHYVSLSYENYLDEGRRYSRANMGALFHPIYPNLPVDQRTERQSWIGKYGYNPNSELVDLSATLYHNDSTIQKRGDLWAAAWPPAPPFPTADYYNGDYHGGGVKSLGFDLRNISRLGAHQFEYGYEYRTDTAYLVNPVVNGFNDEETDIHALFLQADLQIFDNLRLSTGVRYDDYDYTDNNGLNISDSGVSPNATLSFDVTDALELSVGYARAFKGVSSPEVFFLEFPPTGGTLSSYTGPNSSVVLPGFTVGALQAEESDNVELGFKYRAGDFAASGELYRQTIEHAQYTSSTTRYSYVDDVKVKGYALRMAYYMDDVSINLGVAHSKPEIGGQPLSSGDMGLGTAYGRSWTLGLEYDYSATIVLGWDARFVERLTDVQAGQDEKAGYGVHDLFAQWQPNDQLSVGIAINNLFDKFYYDQGTYYSRDSTTDPYGLPEPGRNFRLYASYRF</sequence>
<evidence type="ECO:0000256" key="4">
    <source>
        <dbReference type="ARBA" id="ARBA00022452"/>
    </source>
</evidence>
<evidence type="ECO:0000256" key="3">
    <source>
        <dbReference type="ARBA" id="ARBA00022448"/>
    </source>
</evidence>
<organism evidence="14 15">
    <name type="scientific">Sedimenticola thiotaurini</name>
    <dbReference type="NCBI Taxonomy" id="1543721"/>
    <lineage>
        <taxon>Bacteria</taxon>
        <taxon>Pseudomonadati</taxon>
        <taxon>Pseudomonadota</taxon>
        <taxon>Gammaproteobacteria</taxon>
        <taxon>Chromatiales</taxon>
        <taxon>Sedimenticolaceae</taxon>
        <taxon>Sedimenticola</taxon>
    </lineage>
</organism>
<dbReference type="CDD" id="cd01347">
    <property type="entry name" value="ligand_gated_channel"/>
    <property type="match status" value="1"/>
</dbReference>
<evidence type="ECO:0000256" key="9">
    <source>
        <dbReference type="PROSITE-ProRule" id="PRU01360"/>
    </source>
</evidence>
<dbReference type="Pfam" id="PF07715">
    <property type="entry name" value="Plug"/>
    <property type="match status" value="1"/>
</dbReference>
<dbReference type="PANTHER" id="PTHR30069">
    <property type="entry name" value="TONB-DEPENDENT OUTER MEMBRANE RECEPTOR"/>
    <property type="match status" value="1"/>
</dbReference>
<evidence type="ECO:0000256" key="1">
    <source>
        <dbReference type="ARBA" id="ARBA00004571"/>
    </source>
</evidence>
<evidence type="ECO:0000256" key="5">
    <source>
        <dbReference type="ARBA" id="ARBA00022692"/>
    </source>
</evidence>
<feature type="chain" id="PRO_5002517449" description="TonB-dependent receptor" evidence="11">
    <location>
        <begin position="30"/>
        <end position="689"/>
    </location>
</feature>
<dbReference type="GO" id="GO:0044718">
    <property type="term" value="P:siderophore transmembrane transport"/>
    <property type="evidence" value="ECO:0007669"/>
    <property type="project" value="TreeGrafter"/>
</dbReference>
<dbReference type="InterPro" id="IPR039426">
    <property type="entry name" value="TonB-dep_rcpt-like"/>
</dbReference>
<accession>A0A0F7K0U7</accession>
<keyword evidence="5 9" id="KW-0812">Transmembrane</keyword>
<dbReference type="GO" id="GO:0009279">
    <property type="term" value="C:cell outer membrane"/>
    <property type="evidence" value="ECO:0007669"/>
    <property type="project" value="UniProtKB-SubCell"/>
</dbReference>
<dbReference type="GO" id="GO:0015344">
    <property type="term" value="F:siderophore uptake transmembrane transporter activity"/>
    <property type="evidence" value="ECO:0007669"/>
    <property type="project" value="TreeGrafter"/>
</dbReference>
<gene>
    <name evidence="14" type="ORF">AAY24_09695</name>
</gene>
<dbReference type="PANTHER" id="PTHR30069:SF41">
    <property type="entry name" value="HEME_HEMOPEXIN UTILIZATION PROTEIN C"/>
    <property type="match status" value="1"/>
</dbReference>
<keyword evidence="8 9" id="KW-0998">Cell outer membrane</keyword>
<keyword evidence="15" id="KW-1185">Reference proteome</keyword>
<name>A0A0F7K0U7_9GAMM</name>
<dbReference type="Gene3D" id="2.40.170.20">
    <property type="entry name" value="TonB-dependent receptor, beta-barrel domain"/>
    <property type="match status" value="1"/>
</dbReference>
<evidence type="ECO:0000256" key="7">
    <source>
        <dbReference type="ARBA" id="ARBA00023136"/>
    </source>
</evidence>
<dbReference type="PROSITE" id="PS52016">
    <property type="entry name" value="TONB_DEPENDENT_REC_3"/>
    <property type="match status" value="1"/>
</dbReference>
<evidence type="ECO:0000256" key="2">
    <source>
        <dbReference type="ARBA" id="ARBA00009810"/>
    </source>
</evidence>
<dbReference type="InterPro" id="IPR012910">
    <property type="entry name" value="Plug_dom"/>
</dbReference>
<feature type="domain" description="TonB-dependent receptor plug" evidence="13">
    <location>
        <begin position="54"/>
        <end position="149"/>
    </location>
</feature>
<evidence type="ECO:0000259" key="12">
    <source>
        <dbReference type="Pfam" id="PF00593"/>
    </source>
</evidence>
<evidence type="ECO:0008006" key="16">
    <source>
        <dbReference type="Google" id="ProtNLM"/>
    </source>
</evidence>
<dbReference type="InterPro" id="IPR000531">
    <property type="entry name" value="Beta-barrel_TonB"/>
</dbReference>
<keyword evidence="3 9" id="KW-0813">Transport</keyword>
<evidence type="ECO:0000313" key="15">
    <source>
        <dbReference type="Proteomes" id="UP000034410"/>
    </source>
</evidence>
<comment type="subcellular location">
    <subcellularLocation>
        <location evidence="1 9">Cell outer membrane</location>
        <topology evidence="1 9">Multi-pass membrane protein</topology>
    </subcellularLocation>
</comment>
<keyword evidence="4 9" id="KW-1134">Transmembrane beta strand</keyword>
<comment type="similarity">
    <text evidence="2 9 10">Belongs to the TonB-dependent receptor family.</text>
</comment>
<keyword evidence="7 9" id="KW-0472">Membrane</keyword>
<evidence type="ECO:0000256" key="11">
    <source>
        <dbReference type="SAM" id="SignalP"/>
    </source>
</evidence>
<dbReference type="PATRIC" id="fig|1543721.4.peg.2013"/>
<dbReference type="InterPro" id="IPR036942">
    <property type="entry name" value="Beta-barrel_TonB_sf"/>
</dbReference>
<dbReference type="Pfam" id="PF00593">
    <property type="entry name" value="TonB_dep_Rec_b-barrel"/>
    <property type="match status" value="1"/>
</dbReference>
<evidence type="ECO:0000256" key="8">
    <source>
        <dbReference type="ARBA" id="ARBA00023237"/>
    </source>
</evidence>
<reference evidence="14 15" key="1">
    <citation type="journal article" date="2015" name="Genome Announc.">
        <title>Complete Genome Sequence of Sedimenticola thiotaurini Strain SIP-G1, a Polyphosphate- and Polyhydroxyalkanoate-Accumulating Sulfur-Oxidizing Gammaproteobacterium Isolated from Salt Marsh Sediments.</title>
        <authorList>
            <person name="Flood B.E."/>
            <person name="Jones D.S."/>
            <person name="Bailey J.V."/>
        </authorList>
    </citation>
    <scope>NUCLEOTIDE SEQUENCE [LARGE SCALE GENOMIC DNA]</scope>
    <source>
        <strain evidence="14 15">SIP-G1</strain>
    </source>
</reference>
<feature type="domain" description="TonB-dependent receptor-like beta-barrel" evidence="12">
    <location>
        <begin position="239"/>
        <end position="651"/>
    </location>
</feature>
<evidence type="ECO:0000256" key="10">
    <source>
        <dbReference type="RuleBase" id="RU003357"/>
    </source>
</evidence>
<evidence type="ECO:0000313" key="14">
    <source>
        <dbReference type="EMBL" id="AKH20583.1"/>
    </source>
</evidence>